<feature type="compositionally biased region" description="Low complexity" evidence="1">
    <location>
        <begin position="498"/>
        <end position="507"/>
    </location>
</feature>
<organism evidence="3 4">
    <name type="scientific">Cercophora newfieldiana</name>
    <dbReference type="NCBI Taxonomy" id="92897"/>
    <lineage>
        <taxon>Eukaryota</taxon>
        <taxon>Fungi</taxon>
        <taxon>Dikarya</taxon>
        <taxon>Ascomycota</taxon>
        <taxon>Pezizomycotina</taxon>
        <taxon>Sordariomycetes</taxon>
        <taxon>Sordariomycetidae</taxon>
        <taxon>Sordariales</taxon>
        <taxon>Lasiosphaeriaceae</taxon>
        <taxon>Cercophora</taxon>
    </lineage>
</organism>
<dbReference type="InterPro" id="IPR044288">
    <property type="entry name" value="ZNF598/HEL2"/>
</dbReference>
<dbReference type="PANTHER" id="PTHR22938:SF0">
    <property type="entry name" value="E3 UBIQUITIN-PROTEIN LIGASE ZNF598"/>
    <property type="match status" value="1"/>
</dbReference>
<dbReference type="InterPro" id="IPR057634">
    <property type="entry name" value="PAH_ZNF598/HEL2"/>
</dbReference>
<dbReference type="SMART" id="SM00355">
    <property type="entry name" value="ZnF_C2H2"/>
    <property type="match status" value="3"/>
</dbReference>
<feature type="compositionally biased region" description="Low complexity" evidence="1">
    <location>
        <begin position="440"/>
        <end position="483"/>
    </location>
</feature>
<dbReference type="GO" id="GO:0061630">
    <property type="term" value="F:ubiquitin protein ligase activity"/>
    <property type="evidence" value="ECO:0007669"/>
    <property type="project" value="InterPro"/>
</dbReference>
<feature type="compositionally biased region" description="Low complexity" evidence="1">
    <location>
        <begin position="219"/>
        <end position="236"/>
    </location>
</feature>
<evidence type="ECO:0000313" key="4">
    <source>
        <dbReference type="Proteomes" id="UP001174936"/>
    </source>
</evidence>
<feature type="region of interest" description="Disordered" evidence="1">
    <location>
        <begin position="203"/>
        <end position="239"/>
    </location>
</feature>
<feature type="region of interest" description="Disordered" evidence="1">
    <location>
        <begin position="377"/>
        <end position="406"/>
    </location>
</feature>
<proteinExistence type="predicted"/>
<dbReference type="InterPro" id="IPR056437">
    <property type="entry name" value="Znf-C2H2_ZNF598/HEL2"/>
</dbReference>
<dbReference type="Pfam" id="PF23202">
    <property type="entry name" value="PAH_ZNF598"/>
    <property type="match status" value="1"/>
</dbReference>
<feature type="compositionally biased region" description="Basic and acidic residues" evidence="1">
    <location>
        <begin position="160"/>
        <end position="176"/>
    </location>
</feature>
<feature type="compositionally biased region" description="Low complexity" evidence="1">
    <location>
        <begin position="377"/>
        <end position="386"/>
    </location>
</feature>
<evidence type="ECO:0000259" key="2">
    <source>
        <dbReference type="PROSITE" id="PS00028"/>
    </source>
</evidence>
<feature type="compositionally biased region" description="Basic residues" evidence="1">
    <location>
        <begin position="396"/>
        <end position="406"/>
    </location>
</feature>
<protein>
    <recommendedName>
        <fullName evidence="2">C2H2-type domain-containing protein</fullName>
    </recommendedName>
</protein>
<keyword evidence="4" id="KW-1185">Reference proteome</keyword>
<name>A0AA39YA75_9PEZI</name>
<comment type="caution">
    <text evidence="3">The sequence shown here is derived from an EMBL/GenBank/DDBJ whole genome shotgun (WGS) entry which is preliminary data.</text>
</comment>
<feature type="domain" description="C2H2-type" evidence="2">
    <location>
        <begin position="48"/>
        <end position="69"/>
    </location>
</feature>
<dbReference type="Proteomes" id="UP001174936">
    <property type="component" value="Unassembled WGS sequence"/>
</dbReference>
<feature type="region of interest" description="Disordered" evidence="1">
    <location>
        <begin position="524"/>
        <end position="571"/>
    </location>
</feature>
<dbReference type="EMBL" id="JAULSV010000003">
    <property type="protein sequence ID" value="KAK0648902.1"/>
    <property type="molecule type" value="Genomic_DNA"/>
</dbReference>
<feature type="region of interest" description="Disordered" evidence="1">
    <location>
        <begin position="440"/>
        <end position="507"/>
    </location>
</feature>
<sequence length="571" mass="62116">MCDLCTRNKKVFTHEHEMYTDKELGEHMRHGDENKQGVATGFKGHPLCGFCGERFYDDDKLFEHCRSKHERCFICDRRDSRSPHYYRDYNALEEHFKKDHFICPDRECMEKKFVVFESDVDLKAHQLSEHGNSLPKDARRDARTVDMSNFDFRQSYQQQRRGEGSGRDQQRRRPDPNAEPLPVSSAQPLRRDELAFQRQMAINSAQSSQSRPNPPPASRPTASSSTQPSQASRRPPTQSMVDAMDSISISDLSSLTPEQRASLTRHGAVIERASNLLGNNPNKMATFRSYISNYNKGSMTSDQVISSFFSLFSETSKTALGTLVREVADLFDDKNKGETLRKSWQDWRAGNEDYPSLPSLGGMRGATTSSSGWAAAASATPTATQSNVNAAAQARHSTRVLKLKNSTRRGSVGSIMSLGSASNASTLDWTPSRQTAASSSASAFPALPSSSGAAGSSRASQPSWIGGTASSTPRAPAASSGARRTGGGAAPSTSSQEAFPALPAAPKPTTTIFGYGRGFVRRDIGNNRDTGFSWGAGGSGSNDAANTTEPEAEPSTGKGKKKKKQVLAQWG</sequence>
<dbReference type="InterPro" id="IPR013087">
    <property type="entry name" value="Znf_C2H2_type"/>
</dbReference>
<accession>A0AA39YA75</accession>
<feature type="region of interest" description="Disordered" evidence="1">
    <location>
        <begin position="149"/>
        <end position="189"/>
    </location>
</feature>
<dbReference type="GO" id="GO:0072344">
    <property type="term" value="P:rescue of stalled ribosome"/>
    <property type="evidence" value="ECO:0007669"/>
    <property type="project" value="InterPro"/>
</dbReference>
<dbReference type="Pfam" id="PF23230">
    <property type="entry name" value="zf-C2H2_13"/>
    <property type="match status" value="1"/>
</dbReference>
<reference evidence="3" key="1">
    <citation type="submission" date="2023-06" db="EMBL/GenBank/DDBJ databases">
        <title>Genome-scale phylogeny and comparative genomics of the fungal order Sordariales.</title>
        <authorList>
            <consortium name="Lawrence Berkeley National Laboratory"/>
            <person name="Hensen N."/>
            <person name="Bonometti L."/>
            <person name="Westerberg I."/>
            <person name="Brannstrom I.O."/>
            <person name="Guillou S."/>
            <person name="Cros-Aarteil S."/>
            <person name="Calhoun S."/>
            <person name="Haridas S."/>
            <person name="Kuo A."/>
            <person name="Mondo S."/>
            <person name="Pangilinan J."/>
            <person name="Riley R."/>
            <person name="Labutti K."/>
            <person name="Andreopoulos B."/>
            <person name="Lipzen A."/>
            <person name="Chen C."/>
            <person name="Yanf M."/>
            <person name="Daum C."/>
            <person name="Ng V."/>
            <person name="Clum A."/>
            <person name="Steindorff A."/>
            <person name="Ohm R."/>
            <person name="Martin F."/>
            <person name="Silar P."/>
            <person name="Natvig D."/>
            <person name="Lalanne C."/>
            <person name="Gautier V."/>
            <person name="Ament-Velasquez S.L."/>
            <person name="Kruys A."/>
            <person name="Hutchinson M.I."/>
            <person name="Powell A.J."/>
            <person name="Barry K."/>
            <person name="Miller A.N."/>
            <person name="Grigoriev I.V."/>
            <person name="Debuchy R."/>
            <person name="Gladieux P."/>
            <person name="Thoren M.H."/>
            <person name="Johannesson H."/>
        </authorList>
    </citation>
    <scope>NUCLEOTIDE SEQUENCE</scope>
    <source>
        <strain evidence="3">SMH2532-1</strain>
    </source>
</reference>
<evidence type="ECO:0000313" key="3">
    <source>
        <dbReference type="EMBL" id="KAK0648902.1"/>
    </source>
</evidence>
<dbReference type="AlphaFoldDB" id="A0AA39YA75"/>
<gene>
    <name evidence="3" type="ORF">B0T16DRAFT_409057</name>
</gene>
<evidence type="ECO:0000256" key="1">
    <source>
        <dbReference type="SAM" id="MobiDB-lite"/>
    </source>
</evidence>
<dbReference type="GO" id="GO:0016567">
    <property type="term" value="P:protein ubiquitination"/>
    <property type="evidence" value="ECO:0007669"/>
    <property type="project" value="TreeGrafter"/>
</dbReference>
<dbReference type="PROSITE" id="PS00028">
    <property type="entry name" value="ZINC_FINGER_C2H2_1"/>
    <property type="match status" value="1"/>
</dbReference>
<dbReference type="PANTHER" id="PTHR22938">
    <property type="entry name" value="ZINC FINGER PROTEIN 598"/>
    <property type="match status" value="1"/>
</dbReference>
<dbReference type="GO" id="GO:0043022">
    <property type="term" value="F:ribosome binding"/>
    <property type="evidence" value="ECO:0007669"/>
    <property type="project" value="TreeGrafter"/>
</dbReference>